<keyword evidence="1" id="KW-0812">Transmembrane</keyword>
<keyword evidence="1" id="KW-1133">Transmembrane helix</keyword>
<dbReference type="EMBL" id="JAMXFF010000026">
    <property type="protein sequence ID" value="MCT7967996.1"/>
    <property type="molecule type" value="Genomic_DNA"/>
</dbReference>
<organism evidence="2 3">
    <name type="scientific">Laspinema palackyanum D2a</name>
    <dbReference type="NCBI Taxonomy" id="2953684"/>
    <lineage>
        <taxon>Bacteria</taxon>
        <taxon>Bacillati</taxon>
        <taxon>Cyanobacteriota</taxon>
        <taxon>Cyanophyceae</taxon>
        <taxon>Oscillatoriophycideae</taxon>
        <taxon>Oscillatoriales</taxon>
        <taxon>Laspinemataceae</taxon>
        <taxon>Laspinema</taxon>
        <taxon>Laspinema palackyanum</taxon>
    </lineage>
</organism>
<gene>
    <name evidence="2" type="ORF">NG799_16920</name>
</gene>
<keyword evidence="3" id="KW-1185">Reference proteome</keyword>
<dbReference type="RefSeq" id="WP_368007545.1">
    <property type="nucleotide sequence ID" value="NZ_JAMXFF010000026.1"/>
</dbReference>
<protein>
    <submittedName>
        <fullName evidence="2">Uncharacterized protein</fullName>
    </submittedName>
</protein>
<reference evidence="2 3" key="1">
    <citation type="journal article" date="2022" name="Front. Microbiol.">
        <title>High genomic differentiation and limited gene flow indicate recent cryptic speciation within the genus Laspinema (cyanobacteria).</title>
        <authorList>
            <person name="Stanojkovic A."/>
            <person name="Skoupy S."/>
            <person name="Skaloud P."/>
            <person name="Dvorak P."/>
        </authorList>
    </citation>
    <scope>NUCLEOTIDE SEQUENCE [LARGE SCALE GENOMIC DNA]</scope>
    <source>
        <strain evidence="2 3">D2a</strain>
    </source>
</reference>
<name>A0ABT2MVR7_9CYAN</name>
<accession>A0ABT2MVR7</accession>
<keyword evidence="1" id="KW-0472">Membrane</keyword>
<proteinExistence type="predicted"/>
<feature type="transmembrane region" description="Helical" evidence="1">
    <location>
        <begin position="47"/>
        <end position="67"/>
    </location>
</feature>
<sequence>MRRDLQGLEISRGELRRLSGVSVDELIRPSTMENPNRRSNFLYKETLLISCLTIILFIALLALGDWIAWEIRGVPLDLAFNNAPSWIVLGTLASTTCLSAIATRFMWLKNNTRKGDSLLGLLDDVENYNDLIKAIELNDSLEDVGNPGVRLSNRDDIIDALKLTRQDLIRALRTERILRENRNFIERNPELFANNLNAIEALQVSDKASERGRLLNEALQIALNTQGELRKLQDRRHHY</sequence>
<comment type="caution">
    <text evidence="2">The sequence shown here is derived from an EMBL/GenBank/DDBJ whole genome shotgun (WGS) entry which is preliminary data.</text>
</comment>
<evidence type="ECO:0000313" key="2">
    <source>
        <dbReference type="EMBL" id="MCT7967996.1"/>
    </source>
</evidence>
<evidence type="ECO:0000256" key="1">
    <source>
        <dbReference type="SAM" id="Phobius"/>
    </source>
</evidence>
<feature type="transmembrane region" description="Helical" evidence="1">
    <location>
        <begin position="87"/>
        <end position="107"/>
    </location>
</feature>
<evidence type="ECO:0000313" key="3">
    <source>
        <dbReference type="Proteomes" id="UP001525890"/>
    </source>
</evidence>
<dbReference type="Proteomes" id="UP001525890">
    <property type="component" value="Unassembled WGS sequence"/>
</dbReference>